<dbReference type="Pfam" id="PF16344">
    <property type="entry name" value="FecR_C"/>
    <property type="match status" value="1"/>
</dbReference>
<dbReference type="PIRSF" id="PIRSF018266">
    <property type="entry name" value="FecR"/>
    <property type="match status" value="1"/>
</dbReference>
<dbReference type="EMBL" id="QPMM01000002">
    <property type="protein sequence ID" value="RFS24780.1"/>
    <property type="molecule type" value="Genomic_DNA"/>
</dbReference>
<organism evidence="3 4">
    <name type="scientific">Chitinophaga silvatica</name>
    <dbReference type="NCBI Taxonomy" id="2282649"/>
    <lineage>
        <taxon>Bacteria</taxon>
        <taxon>Pseudomonadati</taxon>
        <taxon>Bacteroidota</taxon>
        <taxon>Chitinophagia</taxon>
        <taxon>Chitinophagales</taxon>
        <taxon>Chitinophagaceae</taxon>
        <taxon>Chitinophaga</taxon>
    </lineage>
</organism>
<evidence type="ECO:0000259" key="2">
    <source>
        <dbReference type="Pfam" id="PF16344"/>
    </source>
</evidence>
<reference evidence="3 4" key="1">
    <citation type="submission" date="2018-07" db="EMBL/GenBank/DDBJ databases">
        <title>Chitinophaga K2CV101002-2 sp. nov., isolated from a monsoon evergreen broad-leaved forest soil.</title>
        <authorList>
            <person name="Lv Y."/>
        </authorList>
    </citation>
    <scope>NUCLEOTIDE SEQUENCE [LARGE SCALE GENOMIC DNA]</scope>
    <source>
        <strain evidence="3 4">GDMCC 1.1288</strain>
    </source>
</reference>
<dbReference type="Pfam" id="PF04773">
    <property type="entry name" value="FecR"/>
    <property type="match status" value="1"/>
</dbReference>
<accession>A0A3E1YDV3</accession>
<dbReference type="Proteomes" id="UP000260644">
    <property type="component" value="Unassembled WGS sequence"/>
</dbReference>
<name>A0A3E1YDV3_9BACT</name>
<dbReference type="InterPro" id="IPR032508">
    <property type="entry name" value="FecR_C"/>
</dbReference>
<dbReference type="GO" id="GO:0016989">
    <property type="term" value="F:sigma factor antagonist activity"/>
    <property type="evidence" value="ECO:0007669"/>
    <property type="project" value="TreeGrafter"/>
</dbReference>
<evidence type="ECO:0000313" key="4">
    <source>
        <dbReference type="Proteomes" id="UP000260644"/>
    </source>
</evidence>
<keyword evidence="4" id="KW-1185">Reference proteome</keyword>
<dbReference type="RefSeq" id="WP_116974685.1">
    <property type="nucleotide sequence ID" value="NZ_QPMM01000002.1"/>
</dbReference>
<sequence length="271" mass="30770">MDRTTTVKVVKYKWWKLGAAAALLMLITAWGLKFYNFSPEQQLVLNTGKGERKKIVLQDSTEIWLNVGSSLSYPATMSNRRTVDLQGEAFFEVTKNSSKPFVVHAADLNIKVLGTKFNVKAYKDEDALETSLVEGSIAITYQANSITLKAGEKLTLRKKNQALPIFSDGKALDWGDKIAIIEKLNAEANSKNSELEWIDNKLSFKDKSFPQLARLMSRWYNRKIILADTFPEDYKFKGTFKQETAIEVLQALQVTADFRYTIKGDTIFLHH</sequence>
<gene>
    <name evidence="3" type="ORF">DVR12_06180</name>
</gene>
<evidence type="ECO:0000259" key="1">
    <source>
        <dbReference type="Pfam" id="PF04773"/>
    </source>
</evidence>
<dbReference type="AlphaFoldDB" id="A0A3E1YDV3"/>
<dbReference type="Gene3D" id="2.60.120.1440">
    <property type="match status" value="1"/>
</dbReference>
<evidence type="ECO:0000313" key="3">
    <source>
        <dbReference type="EMBL" id="RFS24780.1"/>
    </source>
</evidence>
<feature type="domain" description="Protein FecR C-terminal" evidence="2">
    <location>
        <begin position="201"/>
        <end position="268"/>
    </location>
</feature>
<dbReference type="InterPro" id="IPR012373">
    <property type="entry name" value="Ferrdict_sens_TM"/>
</dbReference>
<dbReference type="Gene3D" id="3.55.50.30">
    <property type="match status" value="1"/>
</dbReference>
<dbReference type="PANTHER" id="PTHR30273">
    <property type="entry name" value="PERIPLASMIC SIGNAL SENSOR AND SIGMA FACTOR ACTIVATOR FECR-RELATED"/>
    <property type="match status" value="1"/>
</dbReference>
<dbReference type="InterPro" id="IPR006860">
    <property type="entry name" value="FecR"/>
</dbReference>
<protein>
    <submittedName>
        <fullName evidence="3">FecR family protein</fullName>
    </submittedName>
</protein>
<proteinExistence type="predicted"/>
<dbReference type="PANTHER" id="PTHR30273:SF2">
    <property type="entry name" value="PROTEIN FECR"/>
    <property type="match status" value="1"/>
</dbReference>
<feature type="domain" description="FecR protein" evidence="1">
    <location>
        <begin position="45"/>
        <end position="137"/>
    </location>
</feature>
<comment type="caution">
    <text evidence="3">The sequence shown here is derived from an EMBL/GenBank/DDBJ whole genome shotgun (WGS) entry which is preliminary data.</text>
</comment>
<dbReference type="OrthoDB" id="1523735at2"/>